<dbReference type="InterPro" id="IPR003594">
    <property type="entry name" value="HATPase_dom"/>
</dbReference>
<evidence type="ECO:0000256" key="13">
    <source>
        <dbReference type="ARBA" id="ARBA00023136"/>
    </source>
</evidence>
<evidence type="ECO:0000313" key="18">
    <source>
        <dbReference type="Proteomes" id="UP000031433"/>
    </source>
</evidence>
<evidence type="ECO:0000256" key="10">
    <source>
        <dbReference type="ARBA" id="ARBA00022840"/>
    </source>
</evidence>
<dbReference type="SUPFAM" id="SSF103190">
    <property type="entry name" value="Sensory domain-like"/>
    <property type="match status" value="1"/>
</dbReference>
<evidence type="ECO:0000256" key="6">
    <source>
        <dbReference type="ARBA" id="ARBA00022679"/>
    </source>
</evidence>
<reference evidence="17 18" key="1">
    <citation type="submission" date="2015-01" db="EMBL/GenBank/DDBJ databases">
        <title>Genome sequence of the anaerobic bacterium Geobacter soli GSS01, a dissimilatory Fe(III) reducer from soil.</title>
        <authorList>
            <person name="Yang G."/>
            <person name="Zhou S."/>
        </authorList>
    </citation>
    <scope>NUCLEOTIDE SEQUENCE [LARGE SCALE GENOMIC DNA]</scope>
    <source>
        <strain evidence="17 18">GSS01</strain>
    </source>
</reference>
<dbReference type="InterPro" id="IPR005467">
    <property type="entry name" value="His_kinase_dom"/>
</dbReference>
<keyword evidence="10" id="KW-0067">ATP-binding</keyword>
<dbReference type="AlphaFoldDB" id="A0A0C1QTS4"/>
<evidence type="ECO:0000256" key="3">
    <source>
        <dbReference type="ARBA" id="ARBA00012438"/>
    </source>
</evidence>
<dbReference type="PROSITE" id="PS50109">
    <property type="entry name" value="HIS_KIN"/>
    <property type="match status" value="1"/>
</dbReference>
<keyword evidence="13 14" id="KW-0472">Membrane</keyword>
<evidence type="ECO:0000259" key="16">
    <source>
        <dbReference type="PROSITE" id="PS50885"/>
    </source>
</evidence>
<dbReference type="Gene3D" id="3.30.565.10">
    <property type="entry name" value="Histidine kinase-like ATPase, C-terminal domain"/>
    <property type="match status" value="1"/>
</dbReference>
<feature type="domain" description="HAMP" evidence="16">
    <location>
        <begin position="309"/>
        <end position="362"/>
    </location>
</feature>
<dbReference type="Pfam" id="PF02518">
    <property type="entry name" value="HATPase_c"/>
    <property type="match status" value="1"/>
</dbReference>
<dbReference type="Gene3D" id="6.10.340.10">
    <property type="match status" value="1"/>
</dbReference>
<dbReference type="PANTHER" id="PTHR43065:SF10">
    <property type="entry name" value="PEROXIDE STRESS-ACTIVATED HISTIDINE KINASE MAK3"/>
    <property type="match status" value="1"/>
</dbReference>
<keyword evidence="5" id="KW-0597">Phosphoprotein</keyword>
<evidence type="ECO:0000313" key="17">
    <source>
        <dbReference type="EMBL" id="KIE41631.1"/>
    </source>
</evidence>
<name>A0A0C1QTS4_9BACT</name>
<dbReference type="SUPFAM" id="SSF55874">
    <property type="entry name" value="ATPase domain of HSP90 chaperone/DNA topoisomerase II/histidine kinase"/>
    <property type="match status" value="1"/>
</dbReference>
<dbReference type="InterPro" id="IPR033479">
    <property type="entry name" value="dCache_1"/>
</dbReference>
<dbReference type="SMART" id="SM00387">
    <property type="entry name" value="HATPase_c"/>
    <property type="match status" value="1"/>
</dbReference>
<dbReference type="CDD" id="cd12914">
    <property type="entry name" value="PDC1_DGC_like"/>
    <property type="match status" value="1"/>
</dbReference>
<evidence type="ECO:0000256" key="1">
    <source>
        <dbReference type="ARBA" id="ARBA00000085"/>
    </source>
</evidence>
<dbReference type="GO" id="GO:0000155">
    <property type="term" value="F:phosphorelay sensor kinase activity"/>
    <property type="evidence" value="ECO:0007669"/>
    <property type="project" value="InterPro"/>
</dbReference>
<comment type="caution">
    <text evidence="17">The sequence shown here is derived from an EMBL/GenBank/DDBJ whole genome shotgun (WGS) entry which is preliminary data.</text>
</comment>
<feature type="domain" description="Histidine kinase" evidence="15">
    <location>
        <begin position="386"/>
        <end position="607"/>
    </location>
</feature>
<sequence length="621" mass="68911">MRKISLKTKIVTIVLLVFFGVAPATSYFVIGYFKDRLQESIQNQQIILVSRTASELDFKISSAQRMLVSVALSIPEPVIRDPRAAERFLYERSFLRMYFDSGTFLLDPKGHLIAETAWKPSRIGRDYSFREYFQATISTGKPVISAPYVPRTLHHPVVMFTAPVFGAGGRLIAILAGSTDLYKENLLGDLSTSRIGSLGYFSLYDHEGVVIMHPVRERIFSPADKQAEHMSQRIARARTGANVQGELELRDGSRTLSTMKKLGSIDWVLAASYPVEEAYAPVQRLVRLSWWIMGCGGVFAALLMWMTMSHLISPLLSLTRQIRQLGASNGDLPMVLVDSNDEIRETAEAINGLLERLRIKEIEKETIQKDAMQTWHLASLGEVAAGVAHEINNPINGIINCAQILAAEPCLSEPERGVANRIIKEGERVAVIVRSLLSFARYEGRERVPAYVPDILSDTLELTKVQLKRDGVQLHVNLPPDLPALLVHPHQIEQVFLNLISNARYALDKKFPASGGGGKRLDIKGEKIIGDDGVFVRIEFRDNGIGIPRDVIGRVIDPFFTTKPAAEGTGLGLSISHGLISDHGGRLKVESVEGEFTRVMIDLPVMTWEDEYGQKGSDSRG</sequence>
<keyword evidence="11 14" id="KW-1133">Transmembrane helix</keyword>
<evidence type="ECO:0000256" key="4">
    <source>
        <dbReference type="ARBA" id="ARBA00022475"/>
    </source>
</evidence>
<keyword evidence="12" id="KW-0902">Two-component regulatory system</keyword>
<dbReference type="InterPro" id="IPR036097">
    <property type="entry name" value="HisK_dim/P_sf"/>
</dbReference>
<dbReference type="InterPro" id="IPR003660">
    <property type="entry name" value="HAMP_dom"/>
</dbReference>
<evidence type="ECO:0000256" key="2">
    <source>
        <dbReference type="ARBA" id="ARBA00004651"/>
    </source>
</evidence>
<dbReference type="InterPro" id="IPR036890">
    <property type="entry name" value="HATPase_C_sf"/>
</dbReference>
<dbReference type="InterPro" id="IPR003661">
    <property type="entry name" value="HisK_dim/P_dom"/>
</dbReference>
<evidence type="ECO:0000256" key="7">
    <source>
        <dbReference type="ARBA" id="ARBA00022692"/>
    </source>
</evidence>
<keyword evidence="9 17" id="KW-0418">Kinase</keyword>
<dbReference type="SMART" id="SM00304">
    <property type="entry name" value="HAMP"/>
    <property type="match status" value="1"/>
</dbReference>
<dbReference type="EMBL" id="JXBL01000001">
    <property type="protein sequence ID" value="KIE41631.1"/>
    <property type="molecule type" value="Genomic_DNA"/>
</dbReference>
<dbReference type="Proteomes" id="UP000031433">
    <property type="component" value="Unassembled WGS sequence"/>
</dbReference>
<keyword evidence="7 14" id="KW-0812">Transmembrane</keyword>
<keyword evidence="6" id="KW-0808">Transferase</keyword>
<dbReference type="CDD" id="cd06225">
    <property type="entry name" value="HAMP"/>
    <property type="match status" value="1"/>
</dbReference>
<proteinExistence type="predicted"/>
<evidence type="ECO:0000256" key="8">
    <source>
        <dbReference type="ARBA" id="ARBA00022741"/>
    </source>
</evidence>
<organism evidence="17 18">
    <name type="scientific">Geobacter soli</name>
    <dbReference type="NCBI Taxonomy" id="1510391"/>
    <lineage>
        <taxon>Bacteria</taxon>
        <taxon>Pseudomonadati</taxon>
        <taxon>Thermodesulfobacteriota</taxon>
        <taxon>Desulfuromonadia</taxon>
        <taxon>Geobacterales</taxon>
        <taxon>Geobacteraceae</taxon>
        <taxon>Geobacter</taxon>
    </lineage>
</organism>
<dbReference type="GO" id="GO:0005886">
    <property type="term" value="C:plasma membrane"/>
    <property type="evidence" value="ECO:0007669"/>
    <property type="project" value="UniProtKB-SubCell"/>
</dbReference>
<dbReference type="RefSeq" id="WP_039643438.1">
    <property type="nucleotide sequence ID" value="NZ_JXBL01000001.1"/>
</dbReference>
<dbReference type="Pfam" id="PF00672">
    <property type="entry name" value="HAMP"/>
    <property type="match status" value="1"/>
</dbReference>
<dbReference type="InterPro" id="IPR029151">
    <property type="entry name" value="Sensor-like_sf"/>
</dbReference>
<comment type="catalytic activity">
    <reaction evidence="1">
        <text>ATP + protein L-histidine = ADP + protein N-phospho-L-histidine.</text>
        <dbReference type="EC" id="2.7.13.3"/>
    </reaction>
</comment>
<comment type="subcellular location">
    <subcellularLocation>
        <location evidence="2">Cell membrane</location>
        <topology evidence="2">Multi-pass membrane protein</topology>
    </subcellularLocation>
</comment>
<accession>A0A0C1QTS4</accession>
<evidence type="ECO:0000256" key="11">
    <source>
        <dbReference type="ARBA" id="ARBA00022989"/>
    </source>
</evidence>
<evidence type="ECO:0000256" key="9">
    <source>
        <dbReference type="ARBA" id="ARBA00022777"/>
    </source>
</evidence>
<dbReference type="PRINTS" id="PR00344">
    <property type="entry name" value="BCTRLSENSOR"/>
</dbReference>
<dbReference type="PANTHER" id="PTHR43065">
    <property type="entry name" value="SENSOR HISTIDINE KINASE"/>
    <property type="match status" value="1"/>
</dbReference>
<dbReference type="PROSITE" id="PS50885">
    <property type="entry name" value="HAMP"/>
    <property type="match status" value="1"/>
</dbReference>
<evidence type="ECO:0000256" key="5">
    <source>
        <dbReference type="ARBA" id="ARBA00022553"/>
    </source>
</evidence>
<dbReference type="GO" id="GO:0005524">
    <property type="term" value="F:ATP binding"/>
    <property type="evidence" value="ECO:0007669"/>
    <property type="project" value="UniProtKB-KW"/>
</dbReference>
<dbReference type="EC" id="2.7.13.3" evidence="3"/>
<dbReference type="Gene3D" id="1.10.287.130">
    <property type="match status" value="1"/>
</dbReference>
<keyword evidence="8" id="KW-0547">Nucleotide-binding</keyword>
<feature type="transmembrane region" description="Helical" evidence="14">
    <location>
        <begin position="290"/>
        <end position="313"/>
    </location>
</feature>
<dbReference type="Pfam" id="PF02743">
    <property type="entry name" value="dCache_1"/>
    <property type="match status" value="1"/>
</dbReference>
<gene>
    <name evidence="17" type="ORF">SE37_02805</name>
</gene>
<evidence type="ECO:0000256" key="12">
    <source>
        <dbReference type="ARBA" id="ARBA00023012"/>
    </source>
</evidence>
<dbReference type="Pfam" id="PF00512">
    <property type="entry name" value="HisKA"/>
    <property type="match status" value="1"/>
</dbReference>
<protein>
    <recommendedName>
        <fullName evidence="3">histidine kinase</fullName>
        <ecNumber evidence="3">2.7.13.3</ecNumber>
    </recommendedName>
</protein>
<dbReference type="InterPro" id="IPR004358">
    <property type="entry name" value="Sig_transdc_His_kin-like_C"/>
</dbReference>
<keyword evidence="18" id="KW-1185">Reference proteome</keyword>
<evidence type="ECO:0000259" key="15">
    <source>
        <dbReference type="PROSITE" id="PS50109"/>
    </source>
</evidence>
<dbReference type="Gene3D" id="3.30.450.20">
    <property type="entry name" value="PAS domain"/>
    <property type="match status" value="1"/>
</dbReference>
<dbReference type="SMART" id="SM00388">
    <property type="entry name" value="HisKA"/>
    <property type="match status" value="1"/>
</dbReference>
<evidence type="ECO:0000256" key="14">
    <source>
        <dbReference type="SAM" id="Phobius"/>
    </source>
</evidence>
<dbReference type="SUPFAM" id="SSF47384">
    <property type="entry name" value="Homodimeric domain of signal transducing histidine kinase"/>
    <property type="match status" value="1"/>
</dbReference>
<keyword evidence="4" id="KW-1003">Cell membrane</keyword>